<keyword evidence="8" id="KW-1133">Transmembrane helix</keyword>
<keyword evidence="8" id="KW-0812">Transmembrane</keyword>
<evidence type="ECO:0000256" key="10">
    <source>
        <dbReference type="SAM" id="MobiDB-lite"/>
    </source>
</evidence>
<evidence type="ECO:0000256" key="6">
    <source>
        <dbReference type="ARBA" id="ARBA00022801"/>
    </source>
</evidence>
<dbReference type="HOGENOM" id="CLU_028723_5_1_0"/>
<dbReference type="PROSITE" id="PS00761">
    <property type="entry name" value="SPASE_I_3"/>
    <property type="match status" value="1"/>
</dbReference>
<evidence type="ECO:0000256" key="8">
    <source>
        <dbReference type="RuleBase" id="RU003993"/>
    </source>
</evidence>
<gene>
    <name evidence="12" type="ordered locus">Acid_0799</name>
</gene>
<evidence type="ECO:0000256" key="5">
    <source>
        <dbReference type="ARBA" id="ARBA00022670"/>
    </source>
</evidence>
<feature type="compositionally biased region" description="Low complexity" evidence="10">
    <location>
        <begin position="7"/>
        <end position="19"/>
    </location>
</feature>
<dbReference type="GO" id="GO:0004252">
    <property type="term" value="F:serine-type endopeptidase activity"/>
    <property type="evidence" value="ECO:0007669"/>
    <property type="project" value="InterPro"/>
</dbReference>
<evidence type="ECO:0000313" key="12">
    <source>
        <dbReference type="EMBL" id="ABJ81798.1"/>
    </source>
</evidence>
<dbReference type="PANTHER" id="PTHR43390">
    <property type="entry name" value="SIGNAL PEPTIDASE I"/>
    <property type="match status" value="1"/>
</dbReference>
<protein>
    <recommendedName>
        <fullName evidence="4 8">Signal peptidase I</fullName>
        <ecNumber evidence="3 8">3.4.21.89</ecNumber>
    </recommendedName>
</protein>
<reference evidence="12" key="1">
    <citation type="submission" date="2006-10" db="EMBL/GenBank/DDBJ databases">
        <title>Complete sequence of Solibacter usitatus Ellin6076.</title>
        <authorList>
            <consortium name="US DOE Joint Genome Institute"/>
            <person name="Copeland A."/>
            <person name="Lucas S."/>
            <person name="Lapidus A."/>
            <person name="Barry K."/>
            <person name="Detter J.C."/>
            <person name="Glavina del Rio T."/>
            <person name="Hammon N."/>
            <person name="Israni S."/>
            <person name="Dalin E."/>
            <person name="Tice H."/>
            <person name="Pitluck S."/>
            <person name="Thompson L.S."/>
            <person name="Brettin T."/>
            <person name="Bruce D."/>
            <person name="Han C."/>
            <person name="Tapia R."/>
            <person name="Gilna P."/>
            <person name="Schmutz J."/>
            <person name="Larimer F."/>
            <person name="Land M."/>
            <person name="Hauser L."/>
            <person name="Kyrpides N."/>
            <person name="Mikhailova N."/>
            <person name="Janssen P.H."/>
            <person name="Kuske C.R."/>
            <person name="Richardson P."/>
        </authorList>
    </citation>
    <scope>NUCLEOTIDE SEQUENCE</scope>
    <source>
        <strain evidence="12">Ellin6076</strain>
    </source>
</reference>
<feature type="domain" description="Peptidase S26" evidence="11">
    <location>
        <begin position="36"/>
        <end position="192"/>
    </location>
</feature>
<comment type="subcellular location">
    <subcellularLocation>
        <location evidence="9">Membrane</location>
        <topology evidence="9">Single-pass type II membrane protein</topology>
    </subcellularLocation>
</comment>
<dbReference type="Pfam" id="PF10502">
    <property type="entry name" value="Peptidase_S26"/>
    <property type="match status" value="1"/>
</dbReference>
<dbReference type="eggNOG" id="COG0681">
    <property type="taxonomic scope" value="Bacteria"/>
</dbReference>
<comment type="catalytic activity">
    <reaction evidence="1 8">
        <text>Cleavage of hydrophobic, N-terminal signal or leader sequences from secreted and periplasmic proteins.</text>
        <dbReference type="EC" id="3.4.21.89"/>
    </reaction>
</comment>
<dbReference type="EC" id="3.4.21.89" evidence="3 8"/>
<dbReference type="GO" id="GO:0009003">
    <property type="term" value="F:signal peptidase activity"/>
    <property type="evidence" value="ECO:0007669"/>
    <property type="project" value="UniProtKB-EC"/>
</dbReference>
<evidence type="ECO:0000256" key="4">
    <source>
        <dbReference type="ARBA" id="ARBA00019232"/>
    </source>
</evidence>
<feature type="transmembrane region" description="Helical" evidence="8">
    <location>
        <begin position="41"/>
        <end position="59"/>
    </location>
</feature>
<evidence type="ECO:0000256" key="3">
    <source>
        <dbReference type="ARBA" id="ARBA00013208"/>
    </source>
</evidence>
<feature type="active site" evidence="7">
    <location>
        <position position="65"/>
    </location>
</feature>
<evidence type="ECO:0000256" key="2">
    <source>
        <dbReference type="ARBA" id="ARBA00009370"/>
    </source>
</evidence>
<dbReference type="InterPro" id="IPR019757">
    <property type="entry name" value="Pept_S26A_signal_pept_1_Lys-AS"/>
</dbReference>
<evidence type="ECO:0000259" key="11">
    <source>
        <dbReference type="Pfam" id="PF10502"/>
    </source>
</evidence>
<feature type="active site" evidence="7">
    <location>
        <position position="110"/>
    </location>
</feature>
<dbReference type="GO" id="GO:0016020">
    <property type="term" value="C:membrane"/>
    <property type="evidence" value="ECO:0007669"/>
    <property type="project" value="UniProtKB-SubCell"/>
</dbReference>
<accession>Q02AW8</accession>
<name>Q02AW8_SOLUE</name>
<dbReference type="OrthoDB" id="128315at2"/>
<dbReference type="InterPro" id="IPR019756">
    <property type="entry name" value="Pept_S26A_signal_pept_1_Ser-AS"/>
</dbReference>
<dbReference type="InterPro" id="IPR000223">
    <property type="entry name" value="Pept_S26A_signal_pept_1"/>
</dbReference>
<dbReference type="PROSITE" id="PS00760">
    <property type="entry name" value="SPASE_I_2"/>
    <property type="match status" value="1"/>
</dbReference>
<dbReference type="PANTHER" id="PTHR43390:SF1">
    <property type="entry name" value="CHLOROPLAST PROCESSING PEPTIDASE"/>
    <property type="match status" value="1"/>
</dbReference>
<evidence type="ECO:0000256" key="1">
    <source>
        <dbReference type="ARBA" id="ARBA00000677"/>
    </source>
</evidence>
<dbReference type="CDD" id="cd06530">
    <property type="entry name" value="S26_SPase_I"/>
    <property type="match status" value="1"/>
</dbReference>
<keyword evidence="6 8" id="KW-0378">Hydrolase</keyword>
<dbReference type="STRING" id="234267.Acid_0799"/>
<keyword evidence="5 8" id="KW-0645">Protease</keyword>
<dbReference type="AlphaFoldDB" id="Q02AW8"/>
<dbReference type="KEGG" id="sus:Acid_0799"/>
<dbReference type="InterPro" id="IPR019758">
    <property type="entry name" value="Pept_S26A_signal_pept_1_CS"/>
</dbReference>
<keyword evidence="8" id="KW-0472">Membrane</keyword>
<dbReference type="PRINTS" id="PR00727">
    <property type="entry name" value="LEADERPTASE"/>
</dbReference>
<feature type="region of interest" description="Disordered" evidence="10">
    <location>
        <begin position="1"/>
        <end position="22"/>
    </location>
</feature>
<dbReference type="EMBL" id="CP000473">
    <property type="protein sequence ID" value="ABJ81798.1"/>
    <property type="molecule type" value="Genomic_DNA"/>
</dbReference>
<comment type="similarity">
    <text evidence="2 9">Belongs to the peptidase S26 family.</text>
</comment>
<evidence type="ECO:0000256" key="7">
    <source>
        <dbReference type="PIRSR" id="PIRSR600223-1"/>
    </source>
</evidence>
<dbReference type="GO" id="GO:0006465">
    <property type="term" value="P:signal peptide processing"/>
    <property type="evidence" value="ECO:0007669"/>
    <property type="project" value="InterPro"/>
</dbReference>
<dbReference type="SUPFAM" id="SSF51306">
    <property type="entry name" value="LexA/Signal peptidase"/>
    <property type="match status" value="1"/>
</dbReference>
<dbReference type="PROSITE" id="PS00501">
    <property type="entry name" value="SPASE_I_1"/>
    <property type="match status" value="1"/>
</dbReference>
<proteinExistence type="inferred from homology"/>
<dbReference type="InterPro" id="IPR036286">
    <property type="entry name" value="LexA/Signal_pep-like_sf"/>
</dbReference>
<dbReference type="InterPro" id="IPR019533">
    <property type="entry name" value="Peptidase_S26"/>
</dbReference>
<dbReference type="NCBIfam" id="TIGR02227">
    <property type="entry name" value="sigpep_I_bact"/>
    <property type="match status" value="1"/>
</dbReference>
<dbReference type="InParanoid" id="Q02AW8"/>
<dbReference type="Gene3D" id="2.10.109.10">
    <property type="entry name" value="Umud Fragment, subunit A"/>
    <property type="match status" value="1"/>
</dbReference>
<organism evidence="12">
    <name type="scientific">Solibacter usitatus (strain Ellin6076)</name>
    <dbReference type="NCBI Taxonomy" id="234267"/>
    <lineage>
        <taxon>Bacteria</taxon>
        <taxon>Pseudomonadati</taxon>
        <taxon>Acidobacteriota</taxon>
        <taxon>Terriglobia</taxon>
        <taxon>Bryobacterales</taxon>
        <taxon>Solibacteraceae</taxon>
        <taxon>Candidatus Solibacter</taxon>
    </lineage>
</organism>
<evidence type="ECO:0000256" key="9">
    <source>
        <dbReference type="RuleBase" id="RU362042"/>
    </source>
</evidence>
<sequence>MQENDQPISGPIEPAAPAEPQAPGPLVPSSVWNALSWVRDLAFSVLIAVILIVFIYQPVKVEGTSMMPTLTDQERIFINKFTYHFGLGSIERGDMVVFWFPLDPSKSYIKRVIGVPGDMVRIEAGQVFVNGEALSEGYVPDEYRDRVSWEEHRVPPGNYFVLGDHRSSSSDSRTWGFVKRDAIYGKAVFVYWPLEKMGRLH</sequence>